<evidence type="ECO:0000313" key="3">
    <source>
        <dbReference type="Proteomes" id="UP001153269"/>
    </source>
</evidence>
<dbReference type="AlphaFoldDB" id="A0A9N7VQI0"/>
<feature type="region of interest" description="Disordered" evidence="1">
    <location>
        <begin position="27"/>
        <end position="86"/>
    </location>
</feature>
<accession>A0A9N7VQI0</accession>
<keyword evidence="3" id="KW-1185">Reference proteome</keyword>
<dbReference type="EMBL" id="CADEAL010004169">
    <property type="protein sequence ID" value="CAB1453413.1"/>
    <property type="molecule type" value="Genomic_DNA"/>
</dbReference>
<reference evidence="2" key="1">
    <citation type="submission" date="2020-03" db="EMBL/GenBank/DDBJ databases">
        <authorList>
            <person name="Weist P."/>
        </authorList>
    </citation>
    <scope>NUCLEOTIDE SEQUENCE</scope>
</reference>
<gene>
    <name evidence="2" type="ORF">PLEPLA_LOCUS41166</name>
</gene>
<evidence type="ECO:0000313" key="2">
    <source>
        <dbReference type="EMBL" id="CAB1453413.1"/>
    </source>
</evidence>
<protein>
    <submittedName>
        <fullName evidence="2">Uncharacterized protein</fullName>
    </submittedName>
</protein>
<dbReference type="Proteomes" id="UP001153269">
    <property type="component" value="Unassembled WGS sequence"/>
</dbReference>
<organism evidence="2 3">
    <name type="scientific">Pleuronectes platessa</name>
    <name type="common">European plaice</name>
    <dbReference type="NCBI Taxonomy" id="8262"/>
    <lineage>
        <taxon>Eukaryota</taxon>
        <taxon>Metazoa</taxon>
        <taxon>Chordata</taxon>
        <taxon>Craniata</taxon>
        <taxon>Vertebrata</taxon>
        <taxon>Euteleostomi</taxon>
        <taxon>Actinopterygii</taxon>
        <taxon>Neopterygii</taxon>
        <taxon>Teleostei</taxon>
        <taxon>Neoteleostei</taxon>
        <taxon>Acanthomorphata</taxon>
        <taxon>Carangaria</taxon>
        <taxon>Pleuronectiformes</taxon>
        <taxon>Pleuronectoidei</taxon>
        <taxon>Pleuronectidae</taxon>
        <taxon>Pleuronectes</taxon>
    </lineage>
</organism>
<proteinExistence type="predicted"/>
<comment type="caution">
    <text evidence="2">The sequence shown here is derived from an EMBL/GenBank/DDBJ whole genome shotgun (WGS) entry which is preliminary data.</text>
</comment>
<sequence>MMWIGSGSSSQGWQGFGGGVWWFRSPPARGASVSGGGPDHELPHPPRATATNPLSPLHHQHRHPSNPKPTGRQRFTGAAAAAAAYGGQRVKPLEPKLCFNRGQEGVYEQTITGLIVQPQQ</sequence>
<evidence type="ECO:0000256" key="1">
    <source>
        <dbReference type="SAM" id="MobiDB-lite"/>
    </source>
</evidence>
<name>A0A9N7VQI0_PLEPL</name>